<sequence length="270" mass="30919">MADQIDQIDPRFPPELEHRVFEITALARPKCIPTLMLVARRIKFWVEPLLYRVIMVKDPRMIFEPLNFGPPTFPVDALAQLSSDFLRHARHLFIDDTFVEDTALESWLLACPNITNLFGQLDCTPKLLPLLSSFTEIRYLTIDAGVLCGTTVPHPLFLTVTHLELLDTDTGSVDRLWQNLTLIPHLTHIAFNRVLSSLEASLDGSPLLDDPRFLCIDEKQRYYINWLQGAISGDDYWALADAFLAARRVGRIDRSCYRISNTWNSKDNHV</sequence>
<proteinExistence type="predicted"/>
<reference evidence="1" key="1">
    <citation type="submission" date="2020-05" db="EMBL/GenBank/DDBJ databases">
        <title>Mycena genomes resolve the evolution of fungal bioluminescence.</title>
        <authorList>
            <person name="Tsai I.J."/>
        </authorList>
    </citation>
    <scope>NUCLEOTIDE SEQUENCE</scope>
    <source>
        <strain evidence="1">160909Yilan</strain>
    </source>
</reference>
<accession>A0A8H6ZIZ7</accession>
<dbReference type="Proteomes" id="UP000623467">
    <property type="component" value="Unassembled WGS sequence"/>
</dbReference>
<comment type="caution">
    <text evidence="1">The sequence shown here is derived from an EMBL/GenBank/DDBJ whole genome shotgun (WGS) entry which is preliminary data.</text>
</comment>
<name>A0A8H6ZIZ7_9AGAR</name>
<evidence type="ECO:0000313" key="2">
    <source>
        <dbReference type="Proteomes" id="UP000623467"/>
    </source>
</evidence>
<protein>
    <submittedName>
        <fullName evidence="1">Uncharacterized protein</fullName>
    </submittedName>
</protein>
<gene>
    <name evidence="1" type="ORF">MSAN_00244500</name>
</gene>
<organism evidence="1 2">
    <name type="scientific">Mycena sanguinolenta</name>
    <dbReference type="NCBI Taxonomy" id="230812"/>
    <lineage>
        <taxon>Eukaryota</taxon>
        <taxon>Fungi</taxon>
        <taxon>Dikarya</taxon>
        <taxon>Basidiomycota</taxon>
        <taxon>Agaricomycotina</taxon>
        <taxon>Agaricomycetes</taxon>
        <taxon>Agaricomycetidae</taxon>
        <taxon>Agaricales</taxon>
        <taxon>Marasmiineae</taxon>
        <taxon>Mycenaceae</taxon>
        <taxon>Mycena</taxon>
    </lineage>
</organism>
<dbReference type="EMBL" id="JACAZH010000001">
    <property type="protein sequence ID" value="KAF7378199.1"/>
    <property type="molecule type" value="Genomic_DNA"/>
</dbReference>
<evidence type="ECO:0000313" key="1">
    <source>
        <dbReference type="EMBL" id="KAF7378199.1"/>
    </source>
</evidence>
<keyword evidence="2" id="KW-1185">Reference proteome</keyword>
<dbReference type="OrthoDB" id="3145912at2759"/>
<dbReference type="AlphaFoldDB" id="A0A8H6ZIZ7"/>